<evidence type="ECO:0000256" key="1">
    <source>
        <dbReference type="SAM" id="Phobius"/>
    </source>
</evidence>
<organism evidence="2 3">
    <name type="scientific">Felis catus</name>
    <name type="common">Cat</name>
    <name type="synonym">Felis silvestris catus</name>
    <dbReference type="NCBI Taxonomy" id="9685"/>
    <lineage>
        <taxon>Eukaryota</taxon>
        <taxon>Metazoa</taxon>
        <taxon>Chordata</taxon>
        <taxon>Craniata</taxon>
        <taxon>Vertebrata</taxon>
        <taxon>Euteleostomi</taxon>
        <taxon>Mammalia</taxon>
        <taxon>Eutheria</taxon>
        <taxon>Laurasiatheria</taxon>
        <taxon>Carnivora</taxon>
        <taxon>Feliformia</taxon>
        <taxon>Felidae</taxon>
        <taxon>Felinae</taxon>
        <taxon>Felis</taxon>
    </lineage>
</organism>
<dbReference type="GeneTree" id="ENSGT01150000287054"/>
<dbReference type="Ensembl" id="ENSFCTT00005018870.1">
    <property type="protein sequence ID" value="ENSFCTP00005012496.1"/>
    <property type="gene ID" value="ENSFCTG00005006785.1"/>
</dbReference>
<evidence type="ECO:0000313" key="2">
    <source>
        <dbReference type="Ensembl" id="ENSFCTP00005012473.1"/>
    </source>
</evidence>
<keyword evidence="3" id="KW-1185">Reference proteome</keyword>
<reference evidence="3" key="3">
    <citation type="submission" date="2021-02" db="EMBL/GenBank/DDBJ databases">
        <title>Safari Cat Assemblies.</title>
        <authorList>
            <person name="Bredemeyer K.R."/>
            <person name="Murphy W.J."/>
        </authorList>
    </citation>
    <scope>NUCLEOTIDE SEQUENCE [LARGE SCALE GENOMIC DNA]</scope>
</reference>
<dbReference type="Proteomes" id="UP000823872">
    <property type="component" value="Chromosome D4"/>
</dbReference>
<evidence type="ECO:0000313" key="3">
    <source>
        <dbReference type="Proteomes" id="UP000823872"/>
    </source>
</evidence>
<feature type="transmembrane region" description="Helical" evidence="1">
    <location>
        <begin position="56"/>
        <end position="80"/>
    </location>
</feature>
<dbReference type="Ensembl" id="ENSFCTT00005018804.1">
    <property type="protein sequence ID" value="ENSFCTP00005012473.1"/>
    <property type="gene ID" value="ENSFCTG00005006785.1"/>
</dbReference>
<keyword evidence="1" id="KW-0472">Membrane</keyword>
<proteinExistence type="predicted"/>
<keyword evidence="1" id="KW-1133">Transmembrane helix</keyword>
<feature type="transmembrane region" description="Helical" evidence="1">
    <location>
        <begin position="21"/>
        <end position="44"/>
    </location>
</feature>
<protein>
    <submittedName>
        <fullName evidence="2">Uncharacterized protein</fullName>
    </submittedName>
</protein>
<keyword evidence="1" id="KW-0812">Transmembrane</keyword>
<dbReference type="Ensembl" id="ENSFCTT00005018836.1">
    <property type="protein sequence ID" value="ENSFCTP00005012486.1"/>
    <property type="gene ID" value="ENSFCTG00005006785.1"/>
</dbReference>
<name>A0ABI7WQB5_FELCA</name>
<reference evidence="2" key="1">
    <citation type="journal article" date="2007" name="Genome Res.">
        <title>Initial sequence and comparative analysis of the cat genome.</title>
        <authorList>
            <person name="Pontius J.U."/>
            <person name="Mullikin J.C."/>
            <person name="Smith D.R."/>
            <person name="Lindblad-Toh K."/>
            <person name="Gnerre S."/>
            <person name="Clamp M."/>
            <person name="Chang J."/>
            <person name="Stephens R."/>
            <person name="Neelam B."/>
            <person name="Volfovsky N."/>
            <person name="Schaffer A.A."/>
            <person name="Agarwala R."/>
            <person name="Narfstrom K."/>
            <person name="Murphy W.J."/>
            <person name="Giger U."/>
            <person name="Roca A.L."/>
            <person name="Antunes A."/>
            <person name="Menotti-Raymond M."/>
            <person name="Yuhki N."/>
            <person name="Pecon-Slattery J."/>
            <person name="Johnson W.E."/>
            <person name="Bourque G."/>
            <person name="Tesler G."/>
            <person name="O'Brien S.J."/>
        </authorList>
    </citation>
    <scope>NUCLEOTIDE SEQUENCE [LARGE SCALE GENOMIC DNA]</scope>
    <source>
        <strain evidence="2">Abyssinian</strain>
    </source>
</reference>
<reference evidence="2" key="4">
    <citation type="submission" date="2025-05" db="UniProtKB">
        <authorList>
            <consortium name="Ensembl"/>
        </authorList>
    </citation>
    <scope>IDENTIFICATION</scope>
    <source>
        <strain evidence="2">breed Abyssinian</strain>
    </source>
</reference>
<accession>A0ABI7WQB5</accession>
<reference evidence="2" key="2">
    <citation type="submission" date="2011-09" db="EMBL/GenBank/DDBJ databases">
        <title>Sequence assembly of the Felis catus genome version 6.2.</title>
        <authorList>
            <person name="Hillier L.W."/>
            <person name="Warren W."/>
            <person name="Obrien S."/>
            <person name="Wilson R.K."/>
        </authorList>
    </citation>
    <scope>NUCLEOTIDE SEQUENCE [LARGE SCALE GENOMIC DNA]</scope>
    <source>
        <strain evidence="2">Abyssinian</strain>
    </source>
</reference>
<sequence>MALGSIDILTIFVLPIQEHGIFFHFLVSSSISFISFLQFSMYRFFTSLVRFIPRYFMGFGTIVNGIDSLISLSVASLLVYRNATDFCALILYPATLLNS</sequence>